<dbReference type="RefSeq" id="WP_073550976.1">
    <property type="nucleotide sequence ID" value="NZ_CAWMVK010000009.1"/>
</dbReference>
<keyword evidence="7 11" id="KW-1133">Transmembrane helix</keyword>
<dbReference type="InterPro" id="IPR001425">
    <property type="entry name" value="Arc/bac/fun_rhodopsins"/>
</dbReference>
<feature type="transmembrane region" description="Helical" evidence="11">
    <location>
        <begin position="109"/>
        <end position="129"/>
    </location>
</feature>
<evidence type="ECO:0000256" key="3">
    <source>
        <dbReference type="ARBA" id="ARBA00022543"/>
    </source>
</evidence>
<evidence type="ECO:0000256" key="7">
    <source>
        <dbReference type="ARBA" id="ARBA00022989"/>
    </source>
</evidence>
<dbReference type="EMBL" id="MRCC01000017">
    <property type="protein sequence ID" value="OKH23111.1"/>
    <property type="molecule type" value="Genomic_DNA"/>
</dbReference>
<feature type="transmembrane region" description="Helical" evidence="11">
    <location>
        <begin position="174"/>
        <end position="191"/>
    </location>
</feature>
<name>A0A1U7HHS8_9CHRO</name>
<keyword evidence="8" id="KW-0157">Chromophore</keyword>
<comment type="similarity">
    <text evidence="2">Belongs to the archaeal/bacterial/fungal opsin family.</text>
</comment>
<evidence type="ECO:0000256" key="8">
    <source>
        <dbReference type="ARBA" id="ARBA00022991"/>
    </source>
</evidence>
<dbReference type="Gene3D" id="1.20.1070.10">
    <property type="entry name" value="Rhodopsin 7-helix transmembrane proteins"/>
    <property type="match status" value="1"/>
</dbReference>
<keyword evidence="4" id="KW-0716">Sensory transduction</keyword>
<keyword evidence="3" id="KW-0600">Photoreceptor protein</keyword>
<dbReference type="OrthoDB" id="70408at2"/>
<dbReference type="SUPFAM" id="SSF81321">
    <property type="entry name" value="Family A G protein-coupled receptor-like"/>
    <property type="match status" value="1"/>
</dbReference>
<comment type="subcellular location">
    <subcellularLocation>
        <location evidence="1">Membrane</location>
        <topology evidence="1">Multi-pass membrane protein</topology>
    </subcellularLocation>
</comment>
<evidence type="ECO:0000256" key="2">
    <source>
        <dbReference type="ARBA" id="ARBA00008130"/>
    </source>
</evidence>
<dbReference type="Proteomes" id="UP000185984">
    <property type="component" value="Unassembled WGS sequence"/>
</dbReference>
<accession>A0A1U7HHS8</accession>
<dbReference type="AlphaFoldDB" id="A0A1U7HHS8"/>
<dbReference type="Pfam" id="PF01036">
    <property type="entry name" value="Bac_rhodopsin"/>
    <property type="match status" value="1"/>
</dbReference>
<feature type="transmembrane region" description="Helical" evidence="11">
    <location>
        <begin position="37"/>
        <end position="58"/>
    </location>
</feature>
<feature type="transmembrane region" description="Helical" evidence="11">
    <location>
        <begin position="78"/>
        <end position="97"/>
    </location>
</feature>
<evidence type="ECO:0000256" key="9">
    <source>
        <dbReference type="ARBA" id="ARBA00023136"/>
    </source>
</evidence>
<evidence type="ECO:0000256" key="1">
    <source>
        <dbReference type="ARBA" id="ARBA00004141"/>
    </source>
</evidence>
<reference evidence="12 13" key="1">
    <citation type="submission" date="2016-11" db="EMBL/GenBank/DDBJ databases">
        <title>Draft Genome Sequences of Nine Cyanobacterial Strains from Diverse Habitats.</title>
        <authorList>
            <person name="Zhu T."/>
            <person name="Hou S."/>
            <person name="Lu X."/>
            <person name="Hess W.R."/>
        </authorList>
    </citation>
    <scope>NUCLEOTIDE SEQUENCE [LARGE SCALE GENOMIC DNA]</scope>
    <source>
        <strain evidence="12 13">5.2 s.c.1</strain>
    </source>
</reference>
<dbReference type="GO" id="GO:0007602">
    <property type="term" value="P:phototransduction"/>
    <property type="evidence" value="ECO:0007669"/>
    <property type="project" value="UniProtKB-KW"/>
</dbReference>
<dbReference type="PROSITE" id="PS00950">
    <property type="entry name" value="BACTERIAL_OPSIN_1"/>
    <property type="match status" value="1"/>
</dbReference>
<feature type="transmembrane region" description="Helical" evidence="11">
    <location>
        <begin position="6"/>
        <end position="25"/>
    </location>
</feature>
<dbReference type="PANTHER" id="PTHR28286:SF2">
    <property type="entry name" value="BACTERIORHODOPSIN _OPSIN, NOPA (EUROFUNG)"/>
    <property type="match status" value="1"/>
</dbReference>
<evidence type="ECO:0000256" key="10">
    <source>
        <dbReference type="ARBA" id="ARBA00023170"/>
    </source>
</evidence>
<dbReference type="STRING" id="247279.NIES1031_18575"/>
<organism evidence="12 13">
    <name type="scientific">Chroogloeocystis siderophila 5.2 s.c.1</name>
    <dbReference type="NCBI Taxonomy" id="247279"/>
    <lineage>
        <taxon>Bacteria</taxon>
        <taxon>Bacillati</taxon>
        <taxon>Cyanobacteriota</taxon>
        <taxon>Cyanophyceae</taxon>
        <taxon>Oscillatoriophycideae</taxon>
        <taxon>Chroococcales</taxon>
        <taxon>Chroococcaceae</taxon>
        <taxon>Chroogloeocystis</taxon>
    </lineage>
</organism>
<keyword evidence="13" id="KW-1185">Reference proteome</keyword>
<dbReference type="InterPro" id="IPR018229">
    <property type="entry name" value="Rhodopsin_retinal_BS"/>
</dbReference>
<dbReference type="GO" id="GO:0005216">
    <property type="term" value="F:monoatomic ion channel activity"/>
    <property type="evidence" value="ECO:0007669"/>
    <property type="project" value="InterPro"/>
</dbReference>
<keyword evidence="5 11" id="KW-0812">Transmembrane</keyword>
<comment type="caution">
    <text evidence="12">The sequence shown here is derived from an EMBL/GenBank/DDBJ whole genome shotgun (WGS) entry which is preliminary data.</text>
</comment>
<keyword evidence="10" id="KW-0675">Receptor</keyword>
<proteinExistence type="inferred from homology"/>
<dbReference type="SMART" id="SM01021">
    <property type="entry name" value="Bac_rhodopsin"/>
    <property type="match status" value="1"/>
</dbReference>
<evidence type="ECO:0000256" key="5">
    <source>
        <dbReference type="ARBA" id="ARBA00022692"/>
    </source>
</evidence>
<keyword evidence="6" id="KW-0681">Retinal protein</keyword>
<dbReference type="GO" id="GO:0016020">
    <property type="term" value="C:membrane"/>
    <property type="evidence" value="ECO:0007669"/>
    <property type="project" value="UniProtKB-SubCell"/>
</dbReference>
<protein>
    <submittedName>
        <fullName evidence="12">Lactococcin</fullName>
    </submittedName>
</protein>
<dbReference type="PANTHER" id="PTHR28286">
    <property type="match status" value="1"/>
</dbReference>
<gene>
    <name evidence="12" type="ORF">NIES1031_18575</name>
</gene>
<evidence type="ECO:0000256" key="11">
    <source>
        <dbReference type="SAM" id="Phobius"/>
    </source>
</evidence>
<evidence type="ECO:0000313" key="13">
    <source>
        <dbReference type="Proteomes" id="UP000185984"/>
    </source>
</evidence>
<dbReference type="PRINTS" id="PR00251">
    <property type="entry name" value="BACTRLOPSIN"/>
</dbReference>
<evidence type="ECO:0000256" key="6">
    <source>
        <dbReference type="ARBA" id="ARBA00022925"/>
    </source>
</evidence>
<feature type="transmembrane region" description="Helical" evidence="11">
    <location>
        <begin position="135"/>
        <end position="153"/>
    </location>
</feature>
<sequence>MDLQAIFHWLYILGMAIGAIYFISLSTNPRGIPKYEYLVAAFIPIWSGLAYLSMVLPHGELEQGKIAVAGQITHYARYIDWVVTTPLLLLALAWTGMHRLPKKDWTLPAALMMTQVIVIVCGLVADLSVIPWVRYLWYINGVVAFLVVMWGIWGPLRTKTRSQGSDLSNFYDRLTTYFTVLWICYPVVWILGPSGLGVFNQTIDTFLFCLIPFFSKVGFSFLDLHGLRNISSGATESGTDRTVGNIMQFFLGTPKRRRLSMQRRSFY</sequence>
<evidence type="ECO:0000256" key="4">
    <source>
        <dbReference type="ARBA" id="ARBA00022606"/>
    </source>
</evidence>
<dbReference type="GO" id="GO:0009881">
    <property type="term" value="F:photoreceptor activity"/>
    <property type="evidence" value="ECO:0007669"/>
    <property type="project" value="UniProtKB-KW"/>
</dbReference>
<keyword evidence="9 11" id="KW-0472">Membrane</keyword>
<evidence type="ECO:0000313" key="12">
    <source>
        <dbReference type="EMBL" id="OKH23111.1"/>
    </source>
</evidence>